<reference evidence="2 3" key="1">
    <citation type="submission" date="2017-05" db="EMBL/GenBank/DDBJ databases">
        <authorList>
            <person name="Varghese N."/>
            <person name="Submissions S."/>
        </authorList>
    </citation>
    <scope>NUCLEOTIDE SEQUENCE [LARGE SCALE GENOMIC DNA]</scope>
    <source>
        <strain evidence="2 3">DSM 25457</strain>
    </source>
</reference>
<name>A0ABY1PPY5_9BACT</name>
<accession>A0ABY1PPY5</accession>
<proteinExistence type="predicted"/>
<evidence type="ECO:0000313" key="2">
    <source>
        <dbReference type="EMBL" id="SMP41067.1"/>
    </source>
</evidence>
<protein>
    <submittedName>
        <fullName evidence="2">Uncharacterized protein</fullName>
    </submittedName>
</protein>
<gene>
    <name evidence="2" type="ORF">SAMN06265222_101530</name>
</gene>
<feature type="transmembrane region" description="Helical" evidence="1">
    <location>
        <begin position="138"/>
        <end position="153"/>
    </location>
</feature>
<comment type="caution">
    <text evidence="2">The sequence shown here is derived from an EMBL/GenBank/DDBJ whole genome shotgun (WGS) entry which is preliminary data.</text>
</comment>
<feature type="transmembrane region" description="Helical" evidence="1">
    <location>
        <begin position="86"/>
        <end position="107"/>
    </location>
</feature>
<evidence type="ECO:0000313" key="3">
    <source>
        <dbReference type="Proteomes" id="UP001158067"/>
    </source>
</evidence>
<organism evidence="2 3">
    <name type="scientific">Neorhodopirellula lusitana</name>
    <dbReference type="NCBI Taxonomy" id="445327"/>
    <lineage>
        <taxon>Bacteria</taxon>
        <taxon>Pseudomonadati</taxon>
        <taxon>Planctomycetota</taxon>
        <taxon>Planctomycetia</taxon>
        <taxon>Pirellulales</taxon>
        <taxon>Pirellulaceae</taxon>
        <taxon>Neorhodopirellula</taxon>
    </lineage>
</organism>
<evidence type="ECO:0000256" key="1">
    <source>
        <dbReference type="SAM" id="Phobius"/>
    </source>
</evidence>
<feature type="transmembrane region" description="Helical" evidence="1">
    <location>
        <begin position="52"/>
        <end position="71"/>
    </location>
</feature>
<keyword evidence="1" id="KW-1133">Transmembrane helix</keyword>
<feature type="transmembrane region" description="Helical" evidence="1">
    <location>
        <begin position="196"/>
        <end position="213"/>
    </location>
</feature>
<keyword evidence="3" id="KW-1185">Reference proteome</keyword>
<keyword evidence="1" id="KW-0812">Transmembrane</keyword>
<dbReference type="Proteomes" id="UP001158067">
    <property type="component" value="Unassembled WGS sequence"/>
</dbReference>
<sequence>MSQTIWGQIMTKTSRFVTKTEHAQNDQSKQPIESPGTSLASLSPIHANLDRLFCVIIALQSLSIVAVAMFVTPNTWLGRSITLSSILWFAAIYGVCFCVVPAGFLVRNAVQPRIRHWFAVAQVVWSGILIYLSGGSTITHACIFASLALLSLYRDYRVLLTVTFLSGTDYLIRSFVWPQSLHGQRTVLSYQWLQHLNWLVIATGFFSVASLFGRREFDRLFAGKNAPRTHTNLNASNKSSIRERRQQSIEAALAEEPGFDATLRACDALENQCLSSGEISELLKQVSISVQLLHQESNKSRVNALAQAAETLSERENNLAEFFTKDRRGKHFPGMLKDLSRKLLSEHETRQSEIEMIKRTIHTICELSDAAIPQTELESCEA</sequence>
<dbReference type="EMBL" id="FXUG01000001">
    <property type="protein sequence ID" value="SMP41067.1"/>
    <property type="molecule type" value="Genomic_DNA"/>
</dbReference>
<keyword evidence="1" id="KW-0472">Membrane</keyword>